<evidence type="ECO:0000256" key="1">
    <source>
        <dbReference type="ARBA" id="ARBA00022729"/>
    </source>
</evidence>
<dbReference type="PANTHER" id="PTHR15337">
    <property type="entry name" value="ANTERIOR GRADIENT PROTEIN-RELATED"/>
    <property type="match status" value="1"/>
</dbReference>
<gene>
    <name evidence="5" type="ORF">KDU71_15170</name>
</gene>
<keyword evidence="1 3" id="KW-0732">Signal</keyword>
<evidence type="ECO:0000259" key="4">
    <source>
        <dbReference type="PROSITE" id="PS51352"/>
    </source>
</evidence>
<dbReference type="PANTHER" id="PTHR15337:SF11">
    <property type="entry name" value="THIOREDOXIN DOMAIN-CONTAINING PROTEIN"/>
    <property type="match status" value="1"/>
</dbReference>
<feature type="chain" id="PRO_5038017966" evidence="3">
    <location>
        <begin position="21"/>
        <end position="391"/>
    </location>
</feature>
<dbReference type="Proteomes" id="UP000679220">
    <property type="component" value="Unassembled WGS sequence"/>
</dbReference>
<proteinExistence type="predicted"/>
<organism evidence="5 6">
    <name type="scientific">Carboxylicivirga sediminis</name>
    <dbReference type="NCBI Taxonomy" id="2006564"/>
    <lineage>
        <taxon>Bacteria</taxon>
        <taxon>Pseudomonadati</taxon>
        <taxon>Bacteroidota</taxon>
        <taxon>Bacteroidia</taxon>
        <taxon>Marinilabiliales</taxon>
        <taxon>Marinilabiliaceae</taxon>
        <taxon>Carboxylicivirga</taxon>
    </lineage>
</organism>
<dbReference type="RefSeq" id="WP_212191938.1">
    <property type="nucleotide sequence ID" value="NZ_JAGTAR010000024.1"/>
</dbReference>
<dbReference type="SUPFAM" id="SSF52833">
    <property type="entry name" value="Thioredoxin-like"/>
    <property type="match status" value="1"/>
</dbReference>
<evidence type="ECO:0000256" key="3">
    <source>
        <dbReference type="SAM" id="SignalP"/>
    </source>
</evidence>
<evidence type="ECO:0000256" key="2">
    <source>
        <dbReference type="ARBA" id="ARBA00023284"/>
    </source>
</evidence>
<name>A0A941F5U1_9BACT</name>
<keyword evidence="2" id="KW-0676">Redox-active center</keyword>
<dbReference type="PROSITE" id="PS00194">
    <property type="entry name" value="THIOREDOXIN_1"/>
    <property type="match status" value="1"/>
</dbReference>
<evidence type="ECO:0000313" key="5">
    <source>
        <dbReference type="EMBL" id="MBR8536912.1"/>
    </source>
</evidence>
<dbReference type="AlphaFoldDB" id="A0A941F5U1"/>
<reference evidence="5" key="2">
    <citation type="submission" date="2021-04" db="EMBL/GenBank/DDBJ databases">
        <authorList>
            <person name="Zhang T."/>
            <person name="Zhang Y."/>
            <person name="Lu D."/>
            <person name="Zuo D."/>
            <person name="Du Z."/>
        </authorList>
    </citation>
    <scope>NUCLEOTIDE SEQUENCE</scope>
    <source>
        <strain evidence="5">JR1</strain>
    </source>
</reference>
<dbReference type="EMBL" id="JAGTAR010000024">
    <property type="protein sequence ID" value="MBR8536912.1"/>
    <property type="molecule type" value="Genomic_DNA"/>
</dbReference>
<reference evidence="5" key="1">
    <citation type="journal article" date="2018" name="Int. J. Syst. Evol. Microbiol.">
        <title>Carboxylicivirga sediminis sp. nov., isolated from coastal sediment.</title>
        <authorList>
            <person name="Wang F.Q."/>
            <person name="Ren L.H."/>
            <person name="Zou R.J."/>
            <person name="Sun Y.Z."/>
            <person name="Liu X.J."/>
            <person name="Jiang F."/>
            <person name="Liu L.J."/>
        </authorList>
    </citation>
    <scope>NUCLEOTIDE SEQUENCE</scope>
    <source>
        <strain evidence="5">JR1</strain>
    </source>
</reference>
<feature type="signal peptide" evidence="3">
    <location>
        <begin position="1"/>
        <end position="20"/>
    </location>
</feature>
<dbReference type="Gene3D" id="3.40.30.10">
    <property type="entry name" value="Glutaredoxin"/>
    <property type="match status" value="1"/>
</dbReference>
<evidence type="ECO:0000313" key="6">
    <source>
        <dbReference type="Proteomes" id="UP000679220"/>
    </source>
</evidence>
<feature type="domain" description="Thioredoxin" evidence="4">
    <location>
        <begin position="13"/>
        <end position="136"/>
    </location>
</feature>
<accession>A0A941F5U1</accession>
<dbReference type="InterPro" id="IPR051099">
    <property type="entry name" value="AGR/TXD"/>
</dbReference>
<sequence length="391" mass="45530">MRFILSVIFSMALLNGFAQSSEGIQFTHGKWEEVKQLAKEHNKPIFIDCYTSWCGPCKMLSKNVFTQAVVGQLFNNNFINYKIDMEKGDGPALKSQYNVAAYPTLIWVDAEGNELHKVVGAPNTDELLQLANVVLEGKGLAALKRNYQASPENYELMLKYIEALKMAFDRQTIQQVLNGYFTKHQKSELLNESNYVLIKNYLDDIYSPAFIWFDKHQKDFKERYPAEEIEQKLFMSYLSHGRTMISKNGVDQEGYTHLCKTLKKRRVKDRDKIVAFLEEDIYRTEKKWDDFIRKVQNNITQGYHVANNALLYYNWALVISQDEAARSEHFMQAAEWMEKAFEVSQWPLVNNIVYLEEKLKILVKADNTGDEIKQLEERISALKKKVNNETH</sequence>
<comment type="caution">
    <text evidence="5">The sequence shown here is derived from an EMBL/GenBank/DDBJ whole genome shotgun (WGS) entry which is preliminary data.</text>
</comment>
<dbReference type="InterPro" id="IPR013766">
    <property type="entry name" value="Thioredoxin_domain"/>
</dbReference>
<dbReference type="Pfam" id="PF00085">
    <property type="entry name" value="Thioredoxin"/>
    <property type="match status" value="1"/>
</dbReference>
<dbReference type="InterPro" id="IPR017937">
    <property type="entry name" value="Thioredoxin_CS"/>
</dbReference>
<dbReference type="PROSITE" id="PS51352">
    <property type="entry name" value="THIOREDOXIN_2"/>
    <property type="match status" value="1"/>
</dbReference>
<dbReference type="InterPro" id="IPR036249">
    <property type="entry name" value="Thioredoxin-like_sf"/>
</dbReference>
<keyword evidence="6" id="KW-1185">Reference proteome</keyword>
<protein>
    <submittedName>
        <fullName evidence="5">Thioredoxin family protein</fullName>
    </submittedName>
</protein>